<feature type="region of interest" description="Disordered" evidence="1">
    <location>
        <begin position="398"/>
        <end position="481"/>
    </location>
</feature>
<dbReference type="EMBL" id="JBEPMM010000001">
    <property type="protein sequence ID" value="MET3690669.1"/>
    <property type="molecule type" value="Genomic_DNA"/>
</dbReference>
<evidence type="ECO:0000313" key="3">
    <source>
        <dbReference type="EMBL" id="MET3690669.1"/>
    </source>
</evidence>
<name>A0ABV2KYM3_9HYPH</name>
<organism evidence="3 4">
    <name type="scientific">Methylobacterium goesingense</name>
    <dbReference type="NCBI Taxonomy" id="243690"/>
    <lineage>
        <taxon>Bacteria</taxon>
        <taxon>Pseudomonadati</taxon>
        <taxon>Pseudomonadota</taxon>
        <taxon>Alphaproteobacteria</taxon>
        <taxon>Hyphomicrobiales</taxon>
        <taxon>Methylobacteriaceae</taxon>
        <taxon>Methylobacterium</taxon>
    </lineage>
</organism>
<reference evidence="3 4" key="1">
    <citation type="submission" date="2024-06" db="EMBL/GenBank/DDBJ databases">
        <title>Genomic Encyclopedia of Type Strains, Phase IV (KMG-IV): sequencing the most valuable type-strain genomes for metagenomic binning, comparative biology and taxonomic classification.</title>
        <authorList>
            <person name="Goeker M."/>
        </authorList>
    </citation>
    <scope>NUCLEOTIDE SEQUENCE [LARGE SCALE GENOMIC DNA]</scope>
    <source>
        <strain evidence="3 4">DSM 21331</strain>
    </source>
</reference>
<evidence type="ECO:0000259" key="2">
    <source>
        <dbReference type="Pfam" id="PF02120"/>
    </source>
</evidence>
<feature type="compositionally biased region" description="Pro residues" evidence="1">
    <location>
        <begin position="336"/>
        <end position="345"/>
    </location>
</feature>
<feature type="compositionally biased region" description="Low complexity" evidence="1">
    <location>
        <begin position="283"/>
        <end position="314"/>
    </location>
</feature>
<sequence>MNALGITHPTPRAPVDAAGTRNAGADAPDATGTAFVALLGALKGTAAPEDKPAEPDGPPAEDEAHGSAPGATAEPAKPLDLLAAFNAALPLGTGPAPMPARDALDVLVARAMPAAVPNTDPHMALAALASAPPQAAGPVDPADLAILPGNGADDVPVQAGASAPAPEARTRATILRRETHFAPVLPRLLAGSSATVSVGRPAPLGPPLAAVDASPDAGVLPTLAPMAAAPPGPAAVPAPTAPAPGVSAPQIANVVPPSGDKALTPARPAGVPPADESLRVGTAVPAPASQAAGAPQPAIAMSAPQTTAPPTTAPLQSVRGTSPILSEVGLGAPIPAPVAPDPVPDLPTASPLAAASPGHEPADPRAPALPLAVTQAEADAAPLPGFGEEDLRSAIRQPAAAPPAVAPADRMPASDAPVVQVPPPATAPPADAPARPVRLSGEAPMPDADPAPRSLDTSAAAGPAPDPEASSPTLPRPAPIANAAPVPVLPAGTMAGVAASAVAPSQPDSAEPSVPDAPAPGLGAMTSSDQAVRVFQRPIPEGAPAPVDLGSPTGQNPVPPQEPASGQDLPIRPEPALPSTVVPSIPRAPAPPLQPGERVDPAMRQAPALSAAGPSAATAQDAATPRPALTADLGVAAIEAEPPAHMPPGREAQAALIGPRAESVATPSVATPVAATLGGPPLAALLSDAARDLPPQPNPAREAATLPAGPPVDPTRGAVSVEDQTPGPAGPQAGLVQPAARAETQGLPPESVARDGVARTDSAMPVSPPSPRDSEAGPQRAEARRSQGSETPPLGEPASPSPSATGPGGQPAVGASSAPLMGQILAGAPAQAASAPPAQQVAAAILGQMPRASFGAVPGASGIEGPLRLLTLQLHPADLGIVLVRMRLRDGQIEMNLHAAREETATLLREGGEVLADLLRQGGYQPERVTISGGSSPNGPTPGEGQAFQTQADAGANPDHATPGQSDRRQPDGRVAAPETSERNHESVPSSPDRSGVYL</sequence>
<evidence type="ECO:0000256" key="1">
    <source>
        <dbReference type="SAM" id="MobiDB-lite"/>
    </source>
</evidence>
<feature type="compositionally biased region" description="Low complexity" evidence="1">
    <location>
        <begin position="932"/>
        <end position="945"/>
    </location>
</feature>
<feature type="region of interest" description="Disordered" evidence="1">
    <location>
        <begin position="540"/>
        <end position="628"/>
    </location>
</feature>
<dbReference type="Proteomes" id="UP001549145">
    <property type="component" value="Unassembled WGS sequence"/>
</dbReference>
<feature type="region of interest" description="Disordered" evidence="1">
    <location>
        <begin position="257"/>
        <end position="318"/>
    </location>
</feature>
<proteinExistence type="predicted"/>
<feature type="domain" description="Flagellar hook-length control protein-like C-terminal" evidence="2">
    <location>
        <begin position="870"/>
        <end position="939"/>
    </location>
</feature>
<protein>
    <recommendedName>
        <fullName evidence="2">Flagellar hook-length control protein-like C-terminal domain-containing protein</fullName>
    </recommendedName>
</protein>
<accession>A0ABV2KYM3</accession>
<gene>
    <name evidence="3" type="ORF">ABID43_000188</name>
</gene>
<feature type="region of interest" description="Disordered" evidence="1">
    <location>
        <begin position="336"/>
        <end position="366"/>
    </location>
</feature>
<feature type="compositionally biased region" description="Low complexity" evidence="1">
    <location>
        <begin position="605"/>
        <end position="628"/>
    </location>
</feature>
<evidence type="ECO:0000313" key="4">
    <source>
        <dbReference type="Proteomes" id="UP001549145"/>
    </source>
</evidence>
<feature type="region of interest" description="Disordered" evidence="1">
    <location>
        <begin position="926"/>
        <end position="999"/>
    </location>
</feature>
<feature type="region of interest" description="Disordered" evidence="1">
    <location>
        <begin position="43"/>
        <end position="74"/>
    </location>
</feature>
<feature type="compositionally biased region" description="Pro residues" evidence="1">
    <location>
        <begin position="420"/>
        <end position="431"/>
    </location>
</feature>
<keyword evidence="4" id="KW-1185">Reference proteome</keyword>
<feature type="compositionally biased region" description="Low complexity" evidence="1">
    <location>
        <begin position="406"/>
        <end position="419"/>
    </location>
</feature>
<dbReference type="RefSeq" id="WP_238279942.1">
    <property type="nucleotide sequence ID" value="NZ_BPQL01000069.1"/>
</dbReference>
<feature type="compositionally biased region" description="Low complexity" evidence="1">
    <location>
        <begin position="346"/>
        <end position="357"/>
    </location>
</feature>
<feature type="region of interest" description="Disordered" evidence="1">
    <location>
        <begin position="686"/>
        <end position="816"/>
    </location>
</feature>
<dbReference type="InterPro" id="IPR021136">
    <property type="entry name" value="Flagellar_hook_control-like_C"/>
</dbReference>
<comment type="caution">
    <text evidence="3">The sequence shown here is derived from an EMBL/GenBank/DDBJ whole genome shotgun (WGS) entry which is preliminary data.</text>
</comment>
<feature type="region of interest" description="Disordered" evidence="1">
    <location>
        <begin position="1"/>
        <end position="28"/>
    </location>
</feature>
<dbReference type="CDD" id="cd17470">
    <property type="entry name" value="T3SS_Flik_C"/>
    <property type="match status" value="1"/>
</dbReference>
<dbReference type="Pfam" id="PF02120">
    <property type="entry name" value="Flg_hook"/>
    <property type="match status" value="1"/>
</dbReference>
<dbReference type="InterPro" id="IPR038610">
    <property type="entry name" value="FliK-like_C_sf"/>
</dbReference>
<dbReference type="Gene3D" id="3.30.750.140">
    <property type="match status" value="1"/>
</dbReference>